<evidence type="ECO:0000313" key="1">
    <source>
        <dbReference type="EMBL" id="WUX56223.1"/>
    </source>
</evidence>
<dbReference type="RefSeq" id="WP_329080680.1">
    <property type="nucleotide sequence ID" value="NZ_CP109389.1"/>
</dbReference>
<accession>A0ABZ2AFX6</accession>
<sequence>MTVHDVARALPAIPVLREHCRSLAVLDLVLNPGGVEPYYSFAPRWSAREEAALMSNGSGDEFHIVFSPAGAYIRGFDHESPMSPFGESDGPWPGVVDSVPEVFRHLVDEPAFSADDLPCLTACLWRETGGDRWLAGDIDFPEGRSDPDGSGWLFRLLADRAPETYQRFAEDHYETAADIDAVRHIYAGRPLTPGVVSALNPSAPAAEVAHEAAATGYAVAGLGWEA</sequence>
<organism evidence="1 2">
    <name type="scientific">Streptomyces niveus</name>
    <name type="common">Streptomyces spheroides</name>
    <dbReference type="NCBI Taxonomy" id="193462"/>
    <lineage>
        <taxon>Bacteria</taxon>
        <taxon>Bacillati</taxon>
        <taxon>Actinomycetota</taxon>
        <taxon>Actinomycetes</taxon>
        <taxon>Kitasatosporales</taxon>
        <taxon>Streptomycetaceae</taxon>
        <taxon>Streptomyces</taxon>
    </lineage>
</organism>
<keyword evidence="2" id="KW-1185">Reference proteome</keyword>
<protein>
    <submittedName>
        <fullName evidence="1">Uncharacterized protein</fullName>
    </submittedName>
</protein>
<evidence type="ECO:0000313" key="2">
    <source>
        <dbReference type="Proteomes" id="UP001432209"/>
    </source>
</evidence>
<dbReference type="EMBL" id="CP109495">
    <property type="protein sequence ID" value="WUX56223.1"/>
    <property type="molecule type" value="Genomic_DNA"/>
</dbReference>
<dbReference type="Proteomes" id="UP001432209">
    <property type="component" value="Chromosome"/>
</dbReference>
<reference evidence="1" key="1">
    <citation type="submission" date="2022-10" db="EMBL/GenBank/DDBJ databases">
        <title>The complete genomes of actinobacterial strains from the NBC collection.</title>
        <authorList>
            <person name="Joergensen T.S."/>
            <person name="Alvarez Arevalo M."/>
            <person name="Sterndorff E.B."/>
            <person name="Faurdal D."/>
            <person name="Vuksanovic O."/>
            <person name="Mourched A.-S."/>
            <person name="Charusanti P."/>
            <person name="Shaw S."/>
            <person name="Blin K."/>
            <person name="Weber T."/>
        </authorList>
    </citation>
    <scope>NUCLEOTIDE SEQUENCE</scope>
    <source>
        <strain evidence="1">NBC_01432</strain>
    </source>
</reference>
<name>A0ABZ2AFX6_STRNV</name>
<proteinExistence type="predicted"/>
<gene>
    <name evidence="1" type="ORF">OG442_34470</name>
</gene>